<proteinExistence type="predicted"/>
<dbReference type="Proteomes" id="UP001276659">
    <property type="component" value="Unassembled WGS sequence"/>
</dbReference>
<evidence type="ECO:0000313" key="3">
    <source>
        <dbReference type="Proteomes" id="UP001276659"/>
    </source>
</evidence>
<protein>
    <submittedName>
        <fullName evidence="2">Uncharacterized protein</fullName>
    </submittedName>
</protein>
<feature type="compositionally biased region" description="Acidic residues" evidence="1">
    <location>
        <begin position="117"/>
        <end position="132"/>
    </location>
</feature>
<dbReference type="EMBL" id="JASNWA010000008">
    <property type="protein sequence ID" value="KAK3170696.1"/>
    <property type="molecule type" value="Genomic_DNA"/>
</dbReference>
<comment type="caution">
    <text evidence="2">The sequence shown here is derived from an EMBL/GenBank/DDBJ whole genome shotgun (WGS) entry which is preliminary data.</text>
</comment>
<dbReference type="AlphaFoldDB" id="A0AAE0DIE8"/>
<name>A0AAE0DIE8_9LECA</name>
<accession>A0AAE0DIE8</accession>
<evidence type="ECO:0000313" key="2">
    <source>
        <dbReference type="EMBL" id="KAK3170696.1"/>
    </source>
</evidence>
<sequence length="132" mass="14167">MSGSELPNLGTSNPDPAVSQQLTTFDPSSSYTLKFVFGYDVTNDLSCCCLVTASLGRRTLRTFRPADQGSPSANGDQTSAQHIIPTSSTEMMLFPFHCTGMDKSALYEIDLTTETNCPDDDGGDSADEPEPE</sequence>
<organism evidence="2 3">
    <name type="scientific">Lepraria neglecta</name>
    <dbReference type="NCBI Taxonomy" id="209136"/>
    <lineage>
        <taxon>Eukaryota</taxon>
        <taxon>Fungi</taxon>
        <taxon>Dikarya</taxon>
        <taxon>Ascomycota</taxon>
        <taxon>Pezizomycotina</taxon>
        <taxon>Lecanoromycetes</taxon>
        <taxon>OSLEUM clade</taxon>
        <taxon>Lecanoromycetidae</taxon>
        <taxon>Lecanorales</taxon>
        <taxon>Lecanorineae</taxon>
        <taxon>Stereocaulaceae</taxon>
        <taxon>Lepraria</taxon>
    </lineage>
</organism>
<gene>
    <name evidence="2" type="ORF">OEA41_002778</name>
</gene>
<reference evidence="2" key="1">
    <citation type="submission" date="2022-11" db="EMBL/GenBank/DDBJ databases">
        <title>Chromosomal genome sequence assembly and mating type (MAT) locus characterization of the leprose asexual lichenized fungus Lepraria neglecta (Nyl.) Erichsen.</title>
        <authorList>
            <person name="Allen J.L."/>
            <person name="Pfeffer B."/>
        </authorList>
    </citation>
    <scope>NUCLEOTIDE SEQUENCE</scope>
    <source>
        <strain evidence="2">Allen 5258</strain>
    </source>
</reference>
<feature type="region of interest" description="Disordered" evidence="1">
    <location>
        <begin position="1"/>
        <end position="23"/>
    </location>
</feature>
<evidence type="ECO:0000256" key="1">
    <source>
        <dbReference type="SAM" id="MobiDB-lite"/>
    </source>
</evidence>
<feature type="region of interest" description="Disordered" evidence="1">
    <location>
        <begin position="113"/>
        <end position="132"/>
    </location>
</feature>
<keyword evidence="3" id="KW-1185">Reference proteome</keyword>